<evidence type="ECO:0000313" key="1">
    <source>
        <dbReference type="EMBL" id="KAF0713072.1"/>
    </source>
</evidence>
<sequence>MGASNSTNTTASTSPATVSTIHTIRNTWYAAKTGDLDTLRTLIESEGHRFDAPDAELNAPFYYACTCDHPLVLRYLHGLYVQHGVEMPLTQRKLCSVAALKDDVRAFVDGKKTIDDVISGREQAAREATMTIWDAAKEGNLNKLRQVLKYMPDQVTARDESGHTALFYACQFANPAAVAVLVAPFRKAAAADEATAEEVACRAAGAACNTVLQVLDGTITMKDIMMQEKAKAKAKAAKA</sequence>
<evidence type="ECO:0000313" key="5">
    <source>
        <dbReference type="Proteomes" id="UP000332933"/>
    </source>
</evidence>
<dbReference type="AlphaFoldDB" id="A0A485KCZ7"/>
<name>A0A485KCZ7_9STRA</name>
<protein>
    <submittedName>
        <fullName evidence="3">Aste57867_1666 protein</fullName>
    </submittedName>
    <submittedName>
        <fullName evidence="4">Aste57867_4533 protein</fullName>
    </submittedName>
</protein>
<accession>A0A485KCZ7</accession>
<dbReference type="EMBL" id="VJMH01000144">
    <property type="protein sequence ID" value="KAF0718497.1"/>
    <property type="molecule type" value="Genomic_DNA"/>
</dbReference>
<dbReference type="Gene3D" id="1.25.40.20">
    <property type="entry name" value="Ankyrin repeat-containing domain"/>
    <property type="match status" value="1"/>
</dbReference>
<keyword evidence="5" id="KW-1185">Reference proteome</keyword>
<gene>
    <name evidence="4" type="primary">Aste57867_4533</name>
    <name evidence="3" type="synonym">Aste57867_1666</name>
    <name evidence="2" type="ORF">As57867_001664</name>
    <name evidence="1" type="ORF">As57867_004520</name>
    <name evidence="3" type="ORF">ASTE57867_1666</name>
    <name evidence="4" type="ORF">ASTE57867_4533</name>
</gene>
<dbReference type="InterPro" id="IPR036770">
    <property type="entry name" value="Ankyrin_rpt-contain_sf"/>
</dbReference>
<dbReference type="EMBL" id="CAADRA010000144">
    <property type="protein sequence ID" value="VFT78878.1"/>
    <property type="molecule type" value="Genomic_DNA"/>
</dbReference>
<reference evidence="4 5" key="1">
    <citation type="submission" date="2019-03" db="EMBL/GenBank/DDBJ databases">
        <authorList>
            <person name="Gaulin E."/>
            <person name="Dumas B."/>
        </authorList>
    </citation>
    <scope>NUCLEOTIDE SEQUENCE [LARGE SCALE GENOMIC DNA]</scope>
    <source>
        <strain evidence="4">CBS 568.67</strain>
    </source>
</reference>
<dbReference type="Proteomes" id="UP000332933">
    <property type="component" value="Unassembled WGS sequence"/>
</dbReference>
<organism evidence="4 5">
    <name type="scientific">Aphanomyces stellatus</name>
    <dbReference type="NCBI Taxonomy" id="120398"/>
    <lineage>
        <taxon>Eukaryota</taxon>
        <taxon>Sar</taxon>
        <taxon>Stramenopiles</taxon>
        <taxon>Oomycota</taxon>
        <taxon>Saprolegniomycetes</taxon>
        <taxon>Saprolegniales</taxon>
        <taxon>Verrucalvaceae</taxon>
        <taxon>Aphanomyces</taxon>
    </lineage>
</organism>
<evidence type="ECO:0000313" key="2">
    <source>
        <dbReference type="EMBL" id="KAF0718497.1"/>
    </source>
</evidence>
<dbReference type="InterPro" id="IPR002110">
    <property type="entry name" value="Ankyrin_rpt"/>
</dbReference>
<evidence type="ECO:0000313" key="4">
    <source>
        <dbReference type="EMBL" id="VFT81642.1"/>
    </source>
</evidence>
<dbReference type="SUPFAM" id="SSF48403">
    <property type="entry name" value="Ankyrin repeat"/>
    <property type="match status" value="1"/>
</dbReference>
<dbReference type="EMBL" id="CAADRA010001127">
    <property type="protein sequence ID" value="VFT81642.1"/>
    <property type="molecule type" value="Genomic_DNA"/>
</dbReference>
<evidence type="ECO:0000313" key="3">
    <source>
        <dbReference type="EMBL" id="VFT78878.1"/>
    </source>
</evidence>
<reference evidence="1" key="2">
    <citation type="submission" date="2019-06" db="EMBL/GenBank/DDBJ databases">
        <title>Genomics analysis of Aphanomyces spp. identifies a new class of oomycete effector associated with host adaptation.</title>
        <authorList>
            <person name="Gaulin E."/>
        </authorList>
    </citation>
    <scope>NUCLEOTIDE SEQUENCE</scope>
    <source>
        <strain evidence="1">CBS 578.67</strain>
    </source>
</reference>
<dbReference type="OrthoDB" id="78322at2759"/>
<dbReference type="EMBL" id="VJMH01001127">
    <property type="protein sequence ID" value="KAF0713072.1"/>
    <property type="molecule type" value="Genomic_DNA"/>
</dbReference>
<proteinExistence type="predicted"/>
<dbReference type="Pfam" id="PF13637">
    <property type="entry name" value="Ank_4"/>
    <property type="match status" value="1"/>
</dbReference>